<dbReference type="EMBL" id="JAFCJH010000074">
    <property type="protein sequence ID" value="MBR0801200.1"/>
    <property type="molecule type" value="Genomic_DNA"/>
</dbReference>
<sequence length="464" mass="51248">MTMHFANVNAMRLAYRVQGAGPPLVLLMGYRLNSAAWPTQFIEALAKQFTVITLDNRGTGQSEKPLAGYALANMARDVFELLIQLEITSTYLFGYSMGGAIAQEFVRQFPERVKGLVLCATMCGGPQATYAKQSVVRVMRDLDGLSPDEAARRIWKVTYAPTYLANNRELAESQMRREIADPTPLHAADLQFQAFAEFDASSALADIRCPTMLLTGDIDELISPQNSKMMVKRIRNAELIVLSGRGHRVIWEATEECTSIISRFFLRIENSCAKEADLHVNDRNAPTLLEALWPALEMYAQWPLIAAETAIDSLSIARQSILATGSAPFGDGKPILVLPQDLGSYLNASMLTAWLKATGYRPVIAHHADLATAKRFSQLITNVTRHLRRKTILITGIAGLTPAIDGAKRHPERISDLVVLGSPGSIDVPSDVRLHYISSGWTPMLTMTTLPQLLRNIPIQLFDQ</sequence>
<keyword evidence="3" id="KW-1185">Reference proteome</keyword>
<gene>
    <name evidence="2" type="ORF">JQ615_38190</name>
</gene>
<dbReference type="InterPro" id="IPR000073">
    <property type="entry name" value="AB_hydrolase_1"/>
</dbReference>
<protein>
    <submittedName>
        <fullName evidence="2">Alpha/beta hydrolase</fullName>
    </submittedName>
</protein>
<proteinExistence type="predicted"/>
<keyword evidence="2" id="KW-0378">Hydrolase</keyword>
<organism evidence="2 3">
    <name type="scientific">Bradyrhizobium jicamae</name>
    <dbReference type="NCBI Taxonomy" id="280332"/>
    <lineage>
        <taxon>Bacteria</taxon>
        <taxon>Pseudomonadati</taxon>
        <taxon>Pseudomonadota</taxon>
        <taxon>Alphaproteobacteria</taxon>
        <taxon>Hyphomicrobiales</taxon>
        <taxon>Nitrobacteraceae</taxon>
        <taxon>Bradyrhizobium</taxon>
    </lineage>
</organism>
<evidence type="ECO:0000313" key="3">
    <source>
        <dbReference type="Proteomes" id="UP001315278"/>
    </source>
</evidence>
<dbReference type="InterPro" id="IPR029058">
    <property type="entry name" value="AB_hydrolase_fold"/>
</dbReference>
<dbReference type="SUPFAM" id="SSF53474">
    <property type="entry name" value="alpha/beta-Hydrolases"/>
    <property type="match status" value="1"/>
</dbReference>
<dbReference type="PANTHER" id="PTHR43433">
    <property type="entry name" value="HYDROLASE, ALPHA/BETA FOLD FAMILY PROTEIN"/>
    <property type="match status" value="1"/>
</dbReference>
<dbReference type="Proteomes" id="UP001315278">
    <property type="component" value="Unassembled WGS sequence"/>
</dbReference>
<accession>A0ABS5FWJ4</accession>
<evidence type="ECO:0000313" key="2">
    <source>
        <dbReference type="EMBL" id="MBR0801200.1"/>
    </source>
</evidence>
<dbReference type="Pfam" id="PF00561">
    <property type="entry name" value="Abhydrolase_1"/>
    <property type="match status" value="1"/>
</dbReference>
<dbReference type="RefSeq" id="WP_212495320.1">
    <property type="nucleotide sequence ID" value="NZ_JAFCJH010000074.1"/>
</dbReference>
<feature type="domain" description="AB hydrolase-1" evidence="1">
    <location>
        <begin position="22"/>
        <end position="253"/>
    </location>
</feature>
<dbReference type="InterPro" id="IPR050471">
    <property type="entry name" value="AB_hydrolase"/>
</dbReference>
<name>A0ABS5FWJ4_9BRAD</name>
<dbReference type="PANTHER" id="PTHR43433:SF5">
    <property type="entry name" value="AB HYDROLASE-1 DOMAIN-CONTAINING PROTEIN"/>
    <property type="match status" value="1"/>
</dbReference>
<dbReference type="GO" id="GO:0016787">
    <property type="term" value="F:hydrolase activity"/>
    <property type="evidence" value="ECO:0007669"/>
    <property type="project" value="UniProtKB-KW"/>
</dbReference>
<evidence type="ECO:0000259" key="1">
    <source>
        <dbReference type="Pfam" id="PF00561"/>
    </source>
</evidence>
<dbReference type="Gene3D" id="3.40.50.1820">
    <property type="entry name" value="alpha/beta hydrolase"/>
    <property type="match status" value="1"/>
</dbReference>
<comment type="caution">
    <text evidence="2">The sequence shown here is derived from an EMBL/GenBank/DDBJ whole genome shotgun (WGS) entry which is preliminary data.</text>
</comment>
<reference evidence="3" key="1">
    <citation type="journal article" date="2021" name="ISME J.">
        <title>Evolutionary origin and ecological implication of a unique nif island in free-living Bradyrhizobium lineages.</title>
        <authorList>
            <person name="Tao J."/>
        </authorList>
    </citation>
    <scope>NUCLEOTIDE SEQUENCE [LARGE SCALE GENOMIC DNA]</scope>
    <source>
        <strain evidence="3">SZCCT0434</strain>
    </source>
</reference>
<dbReference type="PRINTS" id="PR00111">
    <property type="entry name" value="ABHYDROLASE"/>
</dbReference>